<evidence type="ECO:0000313" key="1">
    <source>
        <dbReference type="EMBL" id="KAG8088566.1"/>
    </source>
</evidence>
<organism evidence="1 2">
    <name type="scientific">Zizania palustris</name>
    <name type="common">Northern wild rice</name>
    <dbReference type="NCBI Taxonomy" id="103762"/>
    <lineage>
        <taxon>Eukaryota</taxon>
        <taxon>Viridiplantae</taxon>
        <taxon>Streptophyta</taxon>
        <taxon>Embryophyta</taxon>
        <taxon>Tracheophyta</taxon>
        <taxon>Spermatophyta</taxon>
        <taxon>Magnoliopsida</taxon>
        <taxon>Liliopsida</taxon>
        <taxon>Poales</taxon>
        <taxon>Poaceae</taxon>
        <taxon>BOP clade</taxon>
        <taxon>Oryzoideae</taxon>
        <taxon>Oryzeae</taxon>
        <taxon>Zizaniinae</taxon>
        <taxon>Zizania</taxon>
    </lineage>
</organism>
<dbReference type="EMBL" id="JAAALK010000082">
    <property type="protein sequence ID" value="KAG8088566.1"/>
    <property type="molecule type" value="Genomic_DNA"/>
</dbReference>
<comment type="caution">
    <text evidence="1">The sequence shown here is derived from an EMBL/GenBank/DDBJ whole genome shotgun (WGS) entry which is preliminary data.</text>
</comment>
<dbReference type="Proteomes" id="UP000729402">
    <property type="component" value="Unassembled WGS sequence"/>
</dbReference>
<protein>
    <submittedName>
        <fullName evidence="1">Uncharacterized protein</fullName>
    </submittedName>
</protein>
<reference evidence="1" key="1">
    <citation type="journal article" date="2021" name="bioRxiv">
        <title>Whole Genome Assembly and Annotation of Northern Wild Rice, Zizania palustris L., Supports a Whole Genome Duplication in the Zizania Genus.</title>
        <authorList>
            <person name="Haas M."/>
            <person name="Kono T."/>
            <person name="Macchietto M."/>
            <person name="Millas R."/>
            <person name="McGilp L."/>
            <person name="Shao M."/>
            <person name="Duquette J."/>
            <person name="Hirsch C.N."/>
            <person name="Kimball J."/>
        </authorList>
    </citation>
    <scope>NUCLEOTIDE SEQUENCE</scope>
    <source>
        <tissue evidence="1">Fresh leaf tissue</tissue>
    </source>
</reference>
<gene>
    <name evidence="1" type="ORF">GUJ93_ZPchr0010g10868</name>
</gene>
<accession>A0A8J5WF55</accession>
<sequence>MQALITMVPERRPAAVPGHDCPLVERLVSIPSCLRDYRPFHCRRALVPCCSVVRRGGSSQHIELQLQGTATEPADHPERSQKAQAGRSICFVAQQEKLRWKD</sequence>
<dbReference type="AlphaFoldDB" id="A0A8J5WF55"/>
<proteinExistence type="predicted"/>
<keyword evidence="2" id="KW-1185">Reference proteome</keyword>
<evidence type="ECO:0000313" key="2">
    <source>
        <dbReference type="Proteomes" id="UP000729402"/>
    </source>
</evidence>
<reference evidence="1" key="2">
    <citation type="submission" date="2021-02" db="EMBL/GenBank/DDBJ databases">
        <authorList>
            <person name="Kimball J.A."/>
            <person name="Haas M.W."/>
            <person name="Macchietto M."/>
            <person name="Kono T."/>
            <person name="Duquette J."/>
            <person name="Shao M."/>
        </authorList>
    </citation>
    <scope>NUCLEOTIDE SEQUENCE</scope>
    <source>
        <tissue evidence="1">Fresh leaf tissue</tissue>
    </source>
</reference>
<name>A0A8J5WF55_ZIZPA</name>